<dbReference type="EMBL" id="JADFUA010000017">
    <property type="protein sequence ID" value="MBE9610986.1"/>
    <property type="molecule type" value="Genomic_DNA"/>
</dbReference>
<dbReference type="RefSeq" id="WP_228098417.1">
    <property type="nucleotide sequence ID" value="NZ_JADFUA010000017.1"/>
</dbReference>
<feature type="chain" id="PRO_5035233806" evidence="1">
    <location>
        <begin position="18"/>
        <end position="255"/>
    </location>
</feature>
<feature type="signal peptide" evidence="1">
    <location>
        <begin position="1"/>
        <end position="17"/>
    </location>
</feature>
<comment type="caution">
    <text evidence="2">The sequence shown here is derived from an EMBL/GenBank/DDBJ whole genome shotgun (WGS) entry which is preliminary data.</text>
</comment>
<organism evidence="2 3">
    <name type="scientific">Chitinilyticum piscinae</name>
    <dbReference type="NCBI Taxonomy" id="2866724"/>
    <lineage>
        <taxon>Bacteria</taxon>
        <taxon>Pseudomonadati</taxon>
        <taxon>Pseudomonadota</taxon>
        <taxon>Betaproteobacteria</taxon>
        <taxon>Neisseriales</taxon>
        <taxon>Chitinibacteraceae</taxon>
        <taxon>Chitinilyticum</taxon>
    </lineage>
</organism>
<dbReference type="Proteomes" id="UP000604481">
    <property type="component" value="Unassembled WGS sequence"/>
</dbReference>
<gene>
    <name evidence="2" type="ORF">INR99_16825</name>
</gene>
<evidence type="ECO:0000256" key="1">
    <source>
        <dbReference type="SAM" id="SignalP"/>
    </source>
</evidence>
<evidence type="ECO:0000313" key="2">
    <source>
        <dbReference type="EMBL" id="MBE9610986.1"/>
    </source>
</evidence>
<proteinExistence type="predicted"/>
<keyword evidence="3" id="KW-1185">Reference proteome</keyword>
<sequence>MKSLIALTFLLMNVASAAKLTVLVGAYSFPPYVNLNEAGEARMELLDILNRQQDKYEFRIVTTSPSRRYYDFERNAFDVMFFENRNWGWGKYPVEVSPVFLTGAENYVALNMPGRDQRYFDSFKGKRMLGMRGYHYGFAGFNSDPEYLRRNFNMTGTTNNEATLRLLLEGKGDVAVITSAYLNEYLVTHPQLRSRLLISQRIDQEYRHTVLVRQDYEPSAAELGMLLAELEKKGVLQPLWQKYGASTAATRSNKR</sequence>
<evidence type="ECO:0000313" key="3">
    <source>
        <dbReference type="Proteomes" id="UP000604481"/>
    </source>
</evidence>
<dbReference type="AlphaFoldDB" id="A0A8J7FUS1"/>
<dbReference type="SUPFAM" id="SSF53850">
    <property type="entry name" value="Periplasmic binding protein-like II"/>
    <property type="match status" value="1"/>
</dbReference>
<reference evidence="2 3" key="1">
    <citation type="submission" date="2020-10" db="EMBL/GenBank/DDBJ databases">
        <title>The genome sequence of Chitinilyticum litopenaei 4Y14.</title>
        <authorList>
            <person name="Liu Y."/>
        </authorList>
    </citation>
    <scope>NUCLEOTIDE SEQUENCE [LARGE SCALE GENOMIC DNA]</scope>
    <source>
        <strain evidence="2 3">4Y14</strain>
    </source>
</reference>
<accession>A0A8J7FUS1</accession>
<protein>
    <submittedName>
        <fullName evidence="2">Amino acid ABC transporter substrate-binding protein</fullName>
    </submittedName>
</protein>
<name>A0A8J7FUS1_9NEIS</name>
<keyword evidence="1" id="KW-0732">Signal</keyword>